<dbReference type="OrthoDB" id="9771846at2"/>
<dbReference type="RefSeq" id="WP_075629358.1">
    <property type="nucleotide sequence ID" value="NZ_FOAM01000013.1"/>
</dbReference>
<evidence type="ECO:0000256" key="1">
    <source>
        <dbReference type="ARBA" id="ARBA00022676"/>
    </source>
</evidence>
<dbReference type="InterPro" id="IPR004629">
    <property type="entry name" value="WecG_TagA_CpsF"/>
</dbReference>
<dbReference type="Pfam" id="PF03808">
    <property type="entry name" value="Glyco_tran_WecG"/>
    <property type="match status" value="1"/>
</dbReference>
<dbReference type="Proteomes" id="UP000186364">
    <property type="component" value="Unassembled WGS sequence"/>
</dbReference>
<dbReference type="CDD" id="cd06533">
    <property type="entry name" value="Glyco_transf_WecG_TagA"/>
    <property type="match status" value="1"/>
</dbReference>
<dbReference type="PANTHER" id="PTHR34136:SF1">
    <property type="entry name" value="UDP-N-ACETYL-D-MANNOSAMINURONIC ACID TRANSFERASE"/>
    <property type="match status" value="1"/>
</dbReference>
<keyword evidence="1" id="KW-0328">Glycosyltransferase</keyword>
<comment type="caution">
    <text evidence="3">The sequence shown here is derived from an EMBL/GenBank/DDBJ whole genome shotgun (WGS) entry which is preliminary data.</text>
</comment>
<name>A0A1Q9ARS2_9HYPH</name>
<evidence type="ECO:0000256" key="2">
    <source>
        <dbReference type="ARBA" id="ARBA00022679"/>
    </source>
</evidence>
<dbReference type="GO" id="GO:0016758">
    <property type="term" value="F:hexosyltransferase activity"/>
    <property type="evidence" value="ECO:0007669"/>
    <property type="project" value="TreeGrafter"/>
</dbReference>
<dbReference type="AlphaFoldDB" id="A0A1Q9ARS2"/>
<dbReference type="EMBL" id="MKIP01000058">
    <property type="protein sequence ID" value="OLP58153.1"/>
    <property type="molecule type" value="Genomic_DNA"/>
</dbReference>
<reference evidence="3 4" key="1">
    <citation type="submission" date="2016-09" db="EMBL/GenBank/DDBJ databases">
        <title>Rhizobium sp. nov., a novel species isolated from the rice rhizosphere.</title>
        <authorList>
            <person name="Zhao J."/>
            <person name="Zhang X."/>
        </authorList>
    </citation>
    <scope>NUCLEOTIDE SEQUENCE [LARGE SCALE GENOMIC DNA]</scope>
    <source>
        <strain evidence="3 4">1.7048</strain>
    </source>
</reference>
<accession>A0A1Q9ARS2</accession>
<protein>
    <submittedName>
        <fullName evidence="3">UDP-N-acetyl-D-mannosaminuronic acid transferase</fullName>
    </submittedName>
</protein>
<proteinExistence type="predicted"/>
<keyword evidence="4" id="KW-1185">Reference proteome</keyword>
<dbReference type="NCBIfam" id="TIGR00696">
    <property type="entry name" value="wecG_tagA_cpsF"/>
    <property type="match status" value="1"/>
</dbReference>
<gene>
    <name evidence="3" type="ORF">BJF93_05875</name>
</gene>
<evidence type="ECO:0000313" key="4">
    <source>
        <dbReference type="Proteomes" id="UP000186364"/>
    </source>
</evidence>
<organism evidence="3 4">
    <name type="scientific">Xaviernesmea oryzae</name>
    <dbReference type="NCBI Taxonomy" id="464029"/>
    <lineage>
        <taxon>Bacteria</taxon>
        <taxon>Pseudomonadati</taxon>
        <taxon>Pseudomonadota</taxon>
        <taxon>Alphaproteobacteria</taxon>
        <taxon>Hyphomicrobiales</taxon>
        <taxon>Rhizobiaceae</taxon>
        <taxon>Rhizobium/Agrobacterium group</taxon>
        <taxon>Xaviernesmea</taxon>
    </lineage>
</organism>
<sequence>MKLFPRTSVHPPRRAIFNIPICDFGWKEALAFADEAASLPMGQTVISFMNANNANVLQSDEDYRNILMRHTVLPDGHGMDIASRAFHGSAFPANLNGTDFVPSLLTYMTRPRRVVLIGARPDILARATEAFKRHTPWHDFIAVADGFIDHQASREAMDRVSELAPDILLVAMGTPRQEKWVDRYVGPGHARLVLTVGALFDFVAGDVPRAPQAVRRMRLEWVYRLALEPKRLWRRYLLGIPLFFLHILGSLWAGPKPVEGGRVIIERRSPRAPAGLDQP</sequence>
<dbReference type="PANTHER" id="PTHR34136">
    <property type="match status" value="1"/>
</dbReference>
<keyword evidence="2 3" id="KW-0808">Transferase</keyword>
<evidence type="ECO:0000313" key="3">
    <source>
        <dbReference type="EMBL" id="OLP58153.1"/>
    </source>
</evidence>